<evidence type="ECO:0000313" key="3">
    <source>
        <dbReference type="Proteomes" id="UP000887013"/>
    </source>
</evidence>
<dbReference type="OrthoDB" id="6418765at2759"/>
<keyword evidence="1" id="KW-0472">Membrane</keyword>
<dbReference type="AlphaFoldDB" id="A0A8X6TW83"/>
<name>A0A8X6TW83_NEPPI</name>
<keyword evidence="1" id="KW-1133">Transmembrane helix</keyword>
<sequence>MCKPLRLHTVASVQEEDFTLRSTLCLRFTMKVWQFSVFAAVLFSALIFEACCKPSHINERTKRQVAENKQFIGGLSTLGALIQPILFMIGVANFMGRIPMFFNRMRDSLSSTLAGTGAPAGAGRRKRDLGLQYDEEKAVRALQMLWEADDKYNNQS</sequence>
<accession>A0A8X6TW83</accession>
<protein>
    <submittedName>
        <fullName evidence="2">Uncharacterized protein</fullName>
    </submittedName>
</protein>
<reference evidence="2" key="1">
    <citation type="submission" date="2020-08" db="EMBL/GenBank/DDBJ databases">
        <title>Multicomponent nature underlies the extraordinary mechanical properties of spider dragline silk.</title>
        <authorList>
            <person name="Kono N."/>
            <person name="Nakamura H."/>
            <person name="Mori M."/>
            <person name="Yoshida Y."/>
            <person name="Ohtoshi R."/>
            <person name="Malay A.D."/>
            <person name="Moran D.A.P."/>
            <person name="Tomita M."/>
            <person name="Numata K."/>
            <person name="Arakawa K."/>
        </authorList>
    </citation>
    <scope>NUCLEOTIDE SEQUENCE</scope>
</reference>
<feature type="transmembrane region" description="Helical" evidence="1">
    <location>
        <begin position="71"/>
        <end position="95"/>
    </location>
</feature>
<dbReference type="Proteomes" id="UP000887013">
    <property type="component" value="Unassembled WGS sequence"/>
</dbReference>
<evidence type="ECO:0000313" key="2">
    <source>
        <dbReference type="EMBL" id="GFT53495.1"/>
    </source>
</evidence>
<dbReference type="EMBL" id="BMAW01112600">
    <property type="protein sequence ID" value="GFT53495.1"/>
    <property type="molecule type" value="Genomic_DNA"/>
</dbReference>
<comment type="caution">
    <text evidence="2">The sequence shown here is derived from an EMBL/GenBank/DDBJ whole genome shotgun (WGS) entry which is preliminary data.</text>
</comment>
<proteinExistence type="predicted"/>
<organism evidence="2 3">
    <name type="scientific">Nephila pilipes</name>
    <name type="common">Giant wood spider</name>
    <name type="synonym">Nephila maculata</name>
    <dbReference type="NCBI Taxonomy" id="299642"/>
    <lineage>
        <taxon>Eukaryota</taxon>
        <taxon>Metazoa</taxon>
        <taxon>Ecdysozoa</taxon>
        <taxon>Arthropoda</taxon>
        <taxon>Chelicerata</taxon>
        <taxon>Arachnida</taxon>
        <taxon>Araneae</taxon>
        <taxon>Araneomorphae</taxon>
        <taxon>Entelegynae</taxon>
        <taxon>Araneoidea</taxon>
        <taxon>Nephilidae</taxon>
        <taxon>Nephila</taxon>
    </lineage>
</organism>
<gene>
    <name evidence="2" type="primary">AVEN_234486_1</name>
    <name evidence="2" type="ORF">NPIL_184661</name>
</gene>
<feature type="transmembrane region" description="Helical" evidence="1">
    <location>
        <begin position="32"/>
        <end position="51"/>
    </location>
</feature>
<keyword evidence="1" id="KW-0812">Transmembrane</keyword>
<evidence type="ECO:0000256" key="1">
    <source>
        <dbReference type="SAM" id="Phobius"/>
    </source>
</evidence>
<keyword evidence="3" id="KW-1185">Reference proteome</keyword>